<dbReference type="InterPro" id="IPR027417">
    <property type="entry name" value="P-loop_NTPase"/>
</dbReference>
<reference evidence="1" key="2">
    <citation type="journal article" date="2023" name="IMA Fungus">
        <title>Comparative genomic study of the Penicillium genus elucidates a diverse pangenome and 15 lateral gene transfer events.</title>
        <authorList>
            <person name="Petersen C."/>
            <person name="Sorensen T."/>
            <person name="Nielsen M.R."/>
            <person name="Sondergaard T.E."/>
            <person name="Sorensen J.L."/>
            <person name="Fitzpatrick D.A."/>
            <person name="Frisvad J.C."/>
            <person name="Nielsen K.L."/>
        </authorList>
    </citation>
    <scope>NUCLEOTIDE SEQUENCE</scope>
    <source>
        <strain evidence="1">IBT 29677</strain>
    </source>
</reference>
<dbReference type="GeneID" id="81370782"/>
<comment type="caution">
    <text evidence="1">The sequence shown here is derived from an EMBL/GenBank/DDBJ whole genome shotgun (WGS) entry which is preliminary data.</text>
</comment>
<dbReference type="Gene3D" id="1.10.8.430">
    <property type="entry name" value="Helical domain of apoptotic protease-activating factors"/>
    <property type="match status" value="1"/>
</dbReference>
<dbReference type="PRINTS" id="PR00364">
    <property type="entry name" value="DISEASERSIST"/>
</dbReference>
<dbReference type="GO" id="GO:0043531">
    <property type="term" value="F:ADP binding"/>
    <property type="evidence" value="ECO:0007669"/>
    <property type="project" value="InterPro"/>
</dbReference>
<dbReference type="OrthoDB" id="1658288at2759"/>
<evidence type="ECO:0000313" key="2">
    <source>
        <dbReference type="Proteomes" id="UP001147747"/>
    </source>
</evidence>
<evidence type="ECO:0008006" key="3">
    <source>
        <dbReference type="Google" id="ProtNLM"/>
    </source>
</evidence>
<organism evidence="1 2">
    <name type="scientific">Penicillium cosmopolitanum</name>
    <dbReference type="NCBI Taxonomy" id="1131564"/>
    <lineage>
        <taxon>Eukaryota</taxon>
        <taxon>Fungi</taxon>
        <taxon>Dikarya</taxon>
        <taxon>Ascomycota</taxon>
        <taxon>Pezizomycotina</taxon>
        <taxon>Eurotiomycetes</taxon>
        <taxon>Eurotiomycetidae</taxon>
        <taxon>Eurotiales</taxon>
        <taxon>Aspergillaceae</taxon>
        <taxon>Penicillium</taxon>
    </lineage>
</organism>
<dbReference type="SUPFAM" id="SSF52540">
    <property type="entry name" value="P-loop containing nucleoside triphosphate hydrolases"/>
    <property type="match status" value="1"/>
</dbReference>
<gene>
    <name evidence="1" type="ORF">N7509_007165</name>
</gene>
<proteinExistence type="predicted"/>
<accession>A0A9W9VYP7</accession>
<dbReference type="InterPro" id="IPR042197">
    <property type="entry name" value="Apaf_helical"/>
</dbReference>
<reference evidence="1" key="1">
    <citation type="submission" date="2022-12" db="EMBL/GenBank/DDBJ databases">
        <authorList>
            <person name="Petersen C."/>
        </authorList>
    </citation>
    <scope>NUCLEOTIDE SEQUENCE</scope>
    <source>
        <strain evidence="1">IBT 29677</strain>
    </source>
</reference>
<dbReference type="PANTHER" id="PTHR35205">
    <property type="entry name" value="NB-ARC AND TPR DOMAIN PROTEIN"/>
    <property type="match status" value="1"/>
</dbReference>
<name>A0A9W9VYP7_9EURO</name>
<evidence type="ECO:0000313" key="1">
    <source>
        <dbReference type="EMBL" id="KAJ5391675.1"/>
    </source>
</evidence>
<sequence>MPGIENVGVFSTVGTLLDQSLQNYQRAYDYLKVAGNLWGTLDGSMAYGLQNNIYGQQNIGGIQQYNYVNQPDLDFSFHYSVGMNLSQTTCIDPNYFKGRGDELAEMTRILSPIQKPPRQQCLTINGKGGLGKTQLAIAYAKLYCERGSPAYDSVLLLNATSKSKLKESFRRIAKRIFKKMPESEDAVHHTLRWLSDPKNTGWLLIFDEYDDPDQFDISNYFPGGAHGSILITTQSPTSVPGISFCLRSLDEEGSLAVLAARSERANSPTDPAAKEIVKLLGGLPLALATAGAYIRRNKCTFEYYLKEYKDHWIFNSYNYMRLPEYNKTLHTVWNKSFTRLKSTSPEAAKLLVWLAYFDNPKVQHELIPPGRGNVPDYWQHQMKTEDRRIRHLMEILVEFCFLDVTRIEGMLNREVYPEFHCDTDNFAAATEKRVASAALS</sequence>
<protein>
    <recommendedName>
        <fullName evidence="3">NB-ARC domain-containing protein</fullName>
    </recommendedName>
</protein>
<dbReference type="Gene3D" id="3.40.50.300">
    <property type="entry name" value="P-loop containing nucleotide triphosphate hydrolases"/>
    <property type="match status" value="1"/>
</dbReference>
<dbReference type="AlphaFoldDB" id="A0A9W9VYP7"/>
<dbReference type="EMBL" id="JAPZBU010000008">
    <property type="protein sequence ID" value="KAJ5391675.1"/>
    <property type="molecule type" value="Genomic_DNA"/>
</dbReference>
<dbReference type="PANTHER" id="PTHR35205:SF1">
    <property type="entry name" value="ZU5 DOMAIN-CONTAINING PROTEIN"/>
    <property type="match status" value="1"/>
</dbReference>
<dbReference type="RefSeq" id="XP_056487353.1">
    <property type="nucleotide sequence ID" value="XM_056631802.1"/>
</dbReference>
<keyword evidence="2" id="KW-1185">Reference proteome</keyword>
<dbReference type="Proteomes" id="UP001147747">
    <property type="component" value="Unassembled WGS sequence"/>
</dbReference>